<feature type="non-terminal residue" evidence="1">
    <location>
        <position position="1"/>
    </location>
</feature>
<dbReference type="EMBL" id="JAGKQH010000018">
    <property type="protein sequence ID" value="KAG6573323.1"/>
    <property type="molecule type" value="Genomic_DNA"/>
</dbReference>
<organism evidence="1 2">
    <name type="scientific">Cucurbita argyrosperma subsp. sororia</name>
    <dbReference type="NCBI Taxonomy" id="37648"/>
    <lineage>
        <taxon>Eukaryota</taxon>
        <taxon>Viridiplantae</taxon>
        <taxon>Streptophyta</taxon>
        <taxon>Embryophyta</taxon>
        <taxon>Tracheophyta</taxon>
        <taxon>Spermatophyta</taxon>
        <taxon>Magnoliopsida</taxon>
        <taxon>eudicotyledons</taxon>
        <taxon>Gunneridae</taxon>
        <taxon>Pentapetalae</taxon>
        <taxon>rosids</taxon>
        <taxon>fabids</taxon>
        <taxon>Cucurbitales</taxon>
        <taxon>Cucurbitaceae</taxon>
        <taxon>Cucurbiteae</taxon>
        <taxon>Cucurbita</taxon>
    </lineage>
</organism>
<accession>A0AAV6M0R8</accession>
<gene>
    <name evidence="1" type="ORF">SDJN03_27210</name>
</gene>
<dbReference type="AlphaFoldDB" id="A0AAV6M0R8"/>
<reference evidence="1 2" key="1">
    <citation type="journal article" date="2021" name="Hortic Res">
        <title>The domestication of Cucurbita argyrosperma as revealed by the genome of its wild relative.</title>
        <authorList>
            <person name="Barrera-Redondo J."/>
            <person name="Sanchez-de la Vega G."/>
            <person name="Aguirre-Liguori J.A."/>
            <person name="Castellanos-Morales G."/>
            <person name="Gutierrez-Guerrero Y.T."/>
            <person name="Aguirre-Dugua X."/>
            <person name="Aguirre-Planter E."/>
            <person name="Tenaillon M.I."/>
            <person name="Lira-Saade R."/>
            <person name="Eguiarte L.E."/>
        </authorList>
    </citation>
    <scope>NUCLEOTIDE SEQUENCE [LARGE SCALE GENOMIC DNA]</scope>
    <source>
        <strain evidence="1">JBR-2021</strain>
    </source>
</reference>
<keyword evidence="2" id="KW-1185">Reference proteome</keyword>
<comment type="caution">
    <text evidence="1">The sequence shown here is derived from an EMBL/GenBank/DDBJ whole genome shotgun (WGS) entry which is preliminary data.</text>
</comment>
<evidence type="ECO:0000313" key="1">
    <source>
        <dbReference type="EMBL" id="KAG6573323.1"/>
    </source>
</evidence>
<proteinExistence type="predicted"/>
<name>A0AAV6M0R8_9ROSI</name>
<protein>
    <submittedName>
        <fullName evidence="1">Uncharacterized protein</fullName>
    </submittedName>
</protein>
<dbReference type="Proteomes" id="UP000685013">
    <property type="component" value="Chromosome 18"/>
</dbReference>
<evidence type="ECO:0000313" key="2">
    <source>
        <dbReference type="Proteomes" id="UP000685013"/>
    </source>
</evidence>
<sequence>MWPPQPPSFAAAEEEEVGDLCVKQCGYCQMDQICAAILLQQFAFLSPTLSSPGCVVEVVWESKWQGNSPLAKKQTNALSLAFGMNQMNGLIMFLPKENYTVIPQPQPYDFAISWCTHE</sequence>